<comment type="subcellular location">
    <subcellularLocation>
        <location evidence="1">Cell membrane</location>
        <topology evidence="1">Multi-pass membrane protein</topology>
    </subcellularLocation>
</comment>
<dbReference type="eggNOG" id="COG3104">
    <property type="taxonomic scope" value="Bacteria"/>
</dbReference>
<dbReference type="InterPro" id="IPR036259">
    <property type="entry name" value="MFS_trans_sf"/>
</dbReference>
<dbReference type="EMBL" id="BAUJ01000019">
    <property type="protein sequence ID" value="GAD89368.1"/>
    <property type="molecule type" value="Genomic_DNA"/>
</dbReference>
<feature type="transmembrane region" description="Helical" evidence="8">
    <location>
        <begin position="285"/>
        <end position="310"/>
    </location>
</feature>
<reference evidence="9 10" key="1">
    <citation type="submission" date="2013-11" db="EMBL/GenBank/DDBJ databases">
        <title>Whole genome shotgun sequence of Vibrio halioticoli NBRC 102217.</title>
        <authorList>
            <person name="Isaki S."/>
            <person name="Kimura A."/>
            <person name="Ohji S."/>
            <person name="Hosoyama A."/>
            <person name="Fujita N."/>
            <person name="Hashimoto M."/>
            <person name="Hosoyama Y."/>
            <person name="Yamazoe A."/>
        </authorList>
    </citation>
    <scope>NUCLEOTIDE SEQUENCE [LARGE SCALE GENOMIC DNA]</scope>
    <source>
        <strain evidence="9 10">NBRC 102217</strain>
    </source>
</reference>
<keyword evidence="6 8" id="KW-1133">Transmembrane helix</keyword>
<keyword evidence="7 8" id="KW-0472">Membrane</keyword>
<feature type="transmembrane region" description="Helical" evidence="8">
    <location>
        <begin position="91"/>
        <end position="110"/>
    </location>
</feature>
<sequence length="500" mass="54381">MQTISKTPTPEKKLIRSQVFNVTTITFFGQFASYSIMSIFILFLTLPMARDGLGMTEKEAYEFMGVTQAIGYMMPIIGGYVIDKYLGIRRGITWGVCLVALAYLIIYIGSSNVHTLGTRAFIMAYALLPAINSLVASPTSALVSRIYKGDDAGSKSGMTFYYMAINVGSLIGIGLAPMLMDSPYGVMSVLALVVLGKSAAAINFIVKRNIYTNVIDDLDKQPMTIGRLIPVVSYIVVGYAIAYYSYLNPHVSTYLIGIGCTVGILAFCIRTMLLKGVDRTKQLIAAFLILVAIVFFVLYNQMATTMIMFTKNNTDFSLFGIILSPAQFQLINPLVILAIGSQLPKFYNRFVRFSIPYQFAVGVVLSGLSMLALWYGASTGYETGIASANYVGLSYLIVTIAELFVSAVGLSMIGLYCHPKMIAFAMGAWYLASSMSNLISGQLGKIVAIPQGGEDKIASIHAYGDYFYSMGWSGMIVGGALCVVMYMLHRSLAKKGITIA</sequence>
<evidence type="ECO:0000256" key="1">
    <source>
        <dbReference type="ARBA" id="ARBA00004651"/>
    </source>
</evidence>
<dbReference type="InterPro" id="IPR000109">
    <property type="entry name" value="POT_fam"/>
</dbReference>
<dbReference type="Pfam" id="PF00854">
    <property type="entry name" value="PTR2"/>
    <property type="match status" value="1"/>
</dbReference>
<dbReference type="Proteomes" id="UP000017800">
    <property type="component" value="Unassembled WGS sequence"/>
</dbReference>
<feature type="transmembrane region" description="Helical" evidence="8">
    <location>
        <begin position="159"/>
        <end position="180"/>
    </location>
</feature>
<dbReference type="SUPFAM" id="SSF103473">
    <property type="entry name" value="MFS general substrate transporter"/>
    <property type="match status" value="1"/>
</dbReference>
<keyword evidence="2" id="KW-0813">Transport</keyword>
<feature type="transmembrane region" description="Helical" evidence="8">
    <location>
        <begin position="469"/>
        <end position="488"/>
    </location>
</feature>
<name>V5FCX8_9VIBR</name>
<dbReference type="InterPro" id="IPR005279">
    <property type="entry name" value="Dipep/tripep_permease"/>
</dbReference>
<feature type="transmembrane region" description="Helical" evidence="8">
    <location>
        <begin position="395"/>
        <end position="416"/>
    </location>
</feature>
<accession>V5FCX8</accession>
<keyword evidence="5" id="KW-0653">Protein transport</keyword>
<keyword evidence="4 8" id="KW-0812">Transmembrane</keyword>
<organism evidence="9 10">
    <name type="scientific">Vibrio halioticoli NBRC 102217</name>
    <dbReference type="NCBI Taxonomy" id="1219072"/>
    <lineage>
        <taxon>Bacteria</taxon>
        <taxon>Pseudomonadati</taxon>
        <taxon>Pseudomonadota</taxon>
        <taxon>Gammaproteobacteria</taxon>
        <taxon>Vibrionales</taxon>
        <taxon>Vibrionaceae</taxon>
        <taxon>Vibrio</taxon>
    </lineage>
</organism>
<dbReference type="GO" id="GO:1904680">
    <property type="term" value="F:peptide transmembrane transporter activity"/>
    <property type="evidence" value="ECO:0007669"/>
    <property type="project" value="InterPro"/>
</dbReference>
<feature type="transmembrane region" description="Helical" evidence="8">
    <location>
        <begin position="186"/>
        <end position="206"/>
    </location>
</feature>
<dbReference type="InterPro" id="IPR050171">
    <property type="entry name" value="MFS_Transporters"/>
</dbReference>
<keyword evidence="10" id="KW-1185">Reference proteome</keyword>
<feature type="transmembrane region" description="Helical" evidence="8">
    <location>
        <begin position="316"/>
        <end position="343"/>
    </location>
</feature>
<dbReference type="Gene3D" id="1.20.1250.20">
    <property type="entry name" value="MFS general substrate transporter like domains"/>
    <property type="match status" value="1"/>
</dbReference>
<evidence type="ECO:0000256" key="4">
    <source>
        <dbReference type="ARBA" id="ARBA00022692"/>
    </source>
</evidence>
<protein>
    <submittedName>
        <fullName evidence="9">Putative peptide transporter</fullName>
    </submittedName>
</protein>
<evidence type="ECO:0000256" key="3">
    <source>
        <dbReference type="ARBA" id="ARBA00022475"/>
    </source>
</evidence>
<evidence type="ECO:0000256" key="8">
    <source>
        <dbReference type="SAM" id="Phobius"/>
    </source>
</evidence>
<dbReference type="GO" id="GO:0015833">
    <property type="term" value="P:peptide transport"/>
    <property type="evidence" value="ECO:0007669"/>
    <property type="project" value="UniProtKB-KW"/>
</dbReference>
<evidence type="ECO:0000313" key="10">
    <source>
        <dbReference type="Proteomes" id="UP000017800"/>
    </source>
</evidence>
<gene>
    <name evidence="9" type="ORF">VHA01S_019_00450</name>
</gene>
<dbReference type="GO" id="GO:0005886">
    <property type="term" value="C:plasma membrane"/>
    <property type="evidence" value="ECO:0007669"/>
    <property type="project" value="UniProtKB-SubCell"/>
</dbReference>
<evidence type="ECO:0000256" key="6">
    <source>
        <dbReference type="ARBA" id="ARBA00022989"/>
    </source>
</evidence>
<evidence type="ECO:0000256" key="5">
    <source>
        <dbReference type="ARBA" id="ARBA00022856"/>
    </source>
</evidence>
<keyword evidence="3" id="KW-1003">Cell membrane</keyword>
<dbReference type="PANTHER" id="PTHR23517:SF15">
    <property type="entry name" value="PROTON-DEPENDENT OLIGOPEPTIDE FAMILY TRANSPORT PROTEIN"/>
    <property type="match status" value="1"/>
</dbReference>
<feature type="transmembrane region" description="Helical" evidence="8">
    <location>
        <begin position="227"/>
        <end position="246"/>
    </location>
</feature>
<feature type="transmembrane region" description="Helical" evidence="8">
    <location>
        <begin position="252"/>
        <end position="273"/>
    </location>
</feature>
<evidence type="ECO:0000256" key="7">
    <source>
        <dbReference type="ARBA" id="ARBA00023136"/>
    </source>
</evidence>
<feature type="transmembrane region" description="Helical" evidence="8">
    <location>
        <begin position="63"/>
        <end position="82"/>
    </location>
</feature>
<feature type="transmembrane region" description="Helical" evidence="8">
    <location>
        <begin position="428"/>
        <end position="449"/>
    </location>
</feature>
<comment type="caution">
    <text evidence="9">The sequence shown here is derived from an EMBL/GenBank/DDBJ whole genome shotgun (WGS) entry which is preliminary data.</text>
</comment>
<dbReference type="AlphaFoldDB" id="V5FCX8"/>
<feature type="transmembrane region" description="Helical" evidence="8">
    <location>
        <begin position="122"/>
        <end position="147"/>
    </location>
</feature>
<evidence type="ECO:0000256" key="2">
    <source>
        <dbReference type="ARBA" id="ARBA00022448"/>
    </source>
</evidence>
<dbReference type="NCBIfam" id="TIGR00924">
    <property type="entry name" value="yjdL_sub1_fam"/>
    <property type="match status" value="1"/>
</dbReference>
<keyword evidence="5" id="KW-0571">Peptide transport</keyword>
<feature type="transmembrane region" description="Helical" evidence="8">
    <location>
        <begin position="20"/>
        <end position="43"/>
    </location>
</feature>
<evidence type="ECO:0000313" key="9">
    <source>
        <dbReference type="EMBL" id="GAD89368.1"/>
    </source>
</evidence>
<feature type="transmembrane region" description="Helical" evidence="8">
    <location>
        <begin position="355"/>
        <end position="375"/>
    </location>
</feature>
<proteinExistence type="predicted"/>
<dbReference type="PANTHER" id="PTHR23517">
    <property type="entry name" value="RESISTANCE PROTEIN MDTM, PUTATIVE-RELATED-RELATED"/>
    <property type="match status" value="1"/>
</dbReference>